<accession>A0A078KMR2</accession>
<keyword evidence="5 7" id="KW-0443">Lipid metabolism</keyword>
<dbReference type="OrthoDB" id="9804551at2"/>
<evidence type="ECO:0000313" key="10">
    <source>
        <dbReference type="Proteomes" id="UP000032431"/>
    </source>
</evidence>
<dbReference type="SUPFAM" id="SSF47336">
    <property type="entry name" value="ACP-like"/>
    <property type="match status" value="1"/>
</dbReference>
<proteinExistence type="inferred from homology"/>
<dbReference type="InterPro" id="IPR009081">
    <property type="entry name" value="PP-bd_ACP"/>
</dbReference>
<evidence type="ECO:0000259" key="8">
    <source>
        <dbReference type="PROSITE" id="PS50075"/>
    </source>
</evidence>
<comment type="PTM">
    <text evidence="7">4'-phosphopantetheine is transferred from CoA to a specific serine of apo-ACP by AcpS. This modification is essential for activity because fatty acids are bound in thioester linkage to the sulfhydryl of the prosthetic group.</text>
</comment>
<keyword evidence="6 7" id="KW-0275">Fatty acid biosynthesis</keyword>
<dbReference type="AlphaFoldDB" id="A0A078KMR2"/>
<evidence type="ECO:0000256" key="4">
    <source>
        <dbReference type="ARBA" id="ARBA00022832"/>
    </source>
</evidence>
<keyword evidence="1 7" id="KW-0596">Phosphopantetheine</keyword>
<comment type="similarity">
    <text evidence="7">Belongs to the acyl carrier protein (ACP) family.</text>
</comment>
<feature type="domain" description="Carrier" evidence="8">
    <location>
        <begin position="1"/>
        <end position="76"/>
    </location>
</feature>
<evidence type="ECO:0000256" key="2">
    <source>
        <dbReference type="ARBA" id="ARBA00022516"/>
    </source>
</evidence>
<comment type="pathway">
    <text evidence="7">Lipid metabolism; fatty acid biosynthesis.</text>
</comment>
<dbReference type="NCBIfam" id="NF002150">
    <property type="entry name" value="PRK00982.1-4"/>
    <property type="match status" value="1"/>
</dbReference>
<dbReference type="Proteomes" id="UP000032431">
    <property type="component" value="Chromosome I"/>
</dbReference>
<dbReference type="PANTHER" id="PTHR20863:SF76">
    <property type="entry name" value="CARRIER DOMAIN-CONTAINING PROTEIN"/>
    <property type="match status" value="1"/>
</dbReference>
<dbReference type="STRING" id="29343.CCDG5_1959"/>
<dbReference type="GO" id="GO:0009245">
    <property type="term" value="P:lipid A biosynthetic process"/>
    <property type="evidence" value="ECO:0007669"/>
    <property type="project" value="TreeGrafter"/>
</dbReference>
<organism evidence="9 10">
    <name type="scientific">[Clostridium] cellulosi</name>
    <dbReference type="NCBI Taxonomy" id="29343"/>
    <lineage>
        <taxon>Bacteria</taxon>
        <taxon>Bacillati</taxon>
        <taxon>Bacillota</taxon>
        <taxon>Clostridia</taxon>
        <taxon>Eubacteriales</taxon>
        <taxon>Oscillospiraceae</taxon>
        <taxon>Oscillospiraceae incertae sedis</taxon>
    </lineage>
</organism>
<comment type="function">
    <text evidence="7">Carrier of the growing fatty acid chain in fatty acid biosynthesis.</text>
</comment>
<reference evidence="10" key="1">
    <citation type="submission" date="2014-07" db="EMBL/GenBank/DDBJ databases">
        <authorList>
            <person name="Wibberg D."/>
        </authorList>
    </citation>
    <scope>NUCLEOTIDE SEQUENCE [LARGE SCALE GENOMIC DNA]</scope>
    <source>
        <strain evidence="10">DG5</strain>
    </source>
</reference>
<comment type="subcellular location">
    <subcellularLocation>
        <location evidence="7">Cytoplasm</location>
    </subcellularLocation>
</comment>
<dbReference type="HOGENOM" id="CLU_108696_5_0_9"/>
<dbReference type="HAMAP" id="MF_01217">
    <property type="entry name" value="Acyl_carrier"/>
    <property type="match status" value="1"/>
</dbReference>
<dbReference type="Gene3D" id="1.10.1200.10">
    <property type="entry name" value="ACP-like"/>
    <property type="match status" value="1"/>
</dbReference>
<dbReference type="GO" id="GO:0000035">
    <property type="term" value="F:acyl binding"/>
    <property type="evidence" value="ECO:0007669"/>
    <property type="project" value="TreeGrafter"/>
</dbReference>
<keyword evidence="7" id="KW-0963">Cytoplasm</keyword>
<dbReference type="UniPathway" id="UPA00094"/>
<evidence type="ECO:0000256" key="1">
    <source>
        <dbReference type="ARBA" id="ARBA00022450"/>
    </source>
</evidence>
<keyword evidence="4 7" id="KW-0276">Fatty acid metabolism</keyword>
<dbReference type="GO" id="GO:0005829">
    <property type="term" value="C:cytosol"/>
    <property type="evidence" value="ECO:0007669"/>
    <property type="project" value="TreeGrafter"/>
</dbReference>
<gene>
    <name evidence="7" type="primary">acpP</name>
    <name evidence="9" type="ORF">CCDG5_1959</name>
</gene>
<dbReference type="PANTHER" id="PTHR20863">
    <property type="entry name" value="ACYL CARRIER PROTEIN"/>
    <property type="match status" value="1"/>
</dbReference>
<dbReference type="PATRIC" id="fig|29343.3.peg.2057"/>
<dbReference type="GO" id="GO:0000036">
    <property type="term" value="F:acyl carrier activity"/>
    <property type="evidence" value="ECO:0007669"/>
    <property type="project" value="UniProtKB-UniRule"/>
</dbReference>
<dbReference type="PROSITE" id="PS50075">
    <property type="entry name" value="CARRIER"/>
    <property type="match status" value="1"/>
</dbReference>
<dbReference type="GO" id="GO:0016020">
    <property type="term" value="C:membrane"/>
    <property type="evidence" value="ECO:0007669"/>
    <property type="project" value="GOC"/>
</dbReference>
<evidence type="ECO:0000256" key="7">
    <source>
        <dbReference type="HAMAP-Rule" id="MF_01217"/>
    </source>
</evidence>
<dbReference type="InterPro" id="IPR036736">
    <property type="entry name" value="ACP-like_sf"/>
</dbReference>
<dbReference type="Pfam" id="PF00550">
    <property type="entry name" value="PP-binding"/>
    <property type="match status" value="1"/>
</dbReference>
<name>A0A078KMR2_9FIRM</name>
<dbReference type="KEGG" id="ccel:CCDG5_1959"/>
<evidence type="ECO:0000256" key="6">
    <source>
        <dbReference type="ARBA" id="ARBA00023160"/>
    </source>
</evidence>
<feature type="modified residue" description="O-(pantetheine 4'-phosphoryl)serine" evidence="7">
    <location>
        <position position="36"/>
    </location>
</feature>
<keyword evidence="10" id="KW-1185">Reference proteome</keyword>
<dbReference type="NCBIfam" id="NF002148">
    <property type="entry name" value="PRK00982.1-2"/>
    <property type="match status" value="1"/>
</dbReference>
<keyword evidence="2 7" id="KW-0444">Lipid biosynthesis</keyword>
<keyword evidence="3 7" id="KW-0597">Phosphoprotein</keyword>
<protein>
    <recommendedName>
        <fullName evidence="7">Acyl carrier protein</fullName>
        <shortName evidence="7">ACP</shortName>
    </recommendedName>
</protein>
<evidence type="ECO:0000256" key="5">
    <source>
        <dbReference type="ARBA" id="ARBA00023098"/>
    </source>
</evidence>
<sequence length="79" mass="8790">MDTFSKVRQMISEISGTAEKDIKLSSSFTDDLHMDSLELVELAVSIEDGFSIKVPYEKMDMFTTVGDAVSYIETACARN</sequence>
<evidence type="ECO:0000256" key="3">
    <source>
        <dbReference type="ARBA" id="ARBA00022553"/>
    </source>
</evidence>
<dbReference type="InterPro" id="IPR003231">
    <property type="entry name" value="ACP"/>
</dbReference>
<evidence type="ECO:0000313" key="9">
    <source>
        <dbReference type="EMBL" id="CDZ25051.1"/>
    </source>
</evidence>
<dbReference type="EMBL" id="LM995447">
    <property type="protein sequence ID" value="CDZ25051.1"/>
    <property type="molecule type" value="Genomic_DNA"/>
</dbReference>